<dbReference type="CDD" id="cd11713">
    <property type="entry name" value="GINS_A_psf3"/>
    <property type="match status" value="1"/>
</dbReference>
<evidence type="ECO:0000313" key="7">
    <source>
        <dbReference type="EMBL" id="GAX86051.1"/>
    </source>
</evidence>
<dbReference type="PANTHER" id="PTHR22768:SF0">
    <property type="entry name" value="DNA REPLICATION COMPLEX GINS PROTEIN PSF3"/>
    <property type="match status" value="1"/>
</dbReference>
<dbReference type="STRING" id="1157962.A0A250XSI6"/>
<dbReference type="EMBL" id="BEGY01000221">
    <property type="protein sequence ID" value="GAX86051.1"/>
    <property type="molecule type" value="Genomic_DNA"/>
</dbReference>
<sequence>MLNLCYPHELLAEESSIQTVFNYGAVGIAKGLDLGSTKADVEVKGRICAPLWLLPDLYKRNMISFEMPEVYNDRYRRKFNAGAECLSLKNKAPFFYEVGMKCNSMLQDVELSNFLSRTFQRRYQDLISKGLNTMSGEEVLELHCKLSVEEQQLFEGGRASITACERWVQRDYSNYLPKDTRKKRSAVSETAVAQDDSKQRRS</sequence>
<keyword evidence="3" id="KW-0235">DNA replication</keyword>
<dbReference type="Pfam" id="PF05916">
    <property type="entry name" value="Sld5"/>
    <property type="match status" value="1"/>
</dbReference>
<dbReference type="InterPro" id="IPR038437">
    <property type="entry name" value="GINS_Psf3_sf"/>
</dbReference>
<dbReference type="InterPro" id="IPR010492">
    <property type="entry name" value="GINS_Psf3"/>
</dbReference>
<dbReference type="Gene3D" id="1.20.58.2050">
    <property type="match status" value="1"/>
</dbReference>
<dbReference type="InterPro" id="IPR021151">
    <property type="entry name" value="GINS_A"/>
</dbReference>
<keyword evidence="8" id="KW-1185">Reference proteome</keyword>
<dbReference type="Proteomes" id="UP000232323">
    <property type="component" value="Unassembled WGS sequence"/>
</dbReference>
<evidence type="ECO:0000259" key="6">
    <source>
        <dbReference type="Pfam" id="PF05916"/>
    </source>
</evidence>
<dbReference type="AlphaFoldDB" id="A0A250XSI6"/>
<evidence type="ECO:0000256" key="2">
    <source>
        <dbReference type="ARBA" id="ARBA00006343"/>
    </source>
</evidence>
<evidence type="ECO:0000256" key="4">
    <source>
        <dbReference type="ARBA" id="ARBA00023242"/>
    </source>
</evidence>
<evidence type="ECO:0000256" key="5">
    <source>
        <dbReference type="SAM" id="MobiDB-lite"/>
    </source>
</evidence>
<dbReference type="GO" id="GO:1902975">
    <property type="term" value="P:mitotic DNA replication initiation"/>
    <property type="evidence" value="ECO:0007669"/>
    <property type="project" value="TreeGrafter"/>
</dbReference>
<feature type="region of interest" description="Disordered" evidence="5">
    <location>
        <begin position="179"/>
        <end position="202"/>
    </location>
</feature>
<name>A0A250XSI6_9CHLO</name>
<evidence type="ECO:0000256" key="3">
    <source>
        <dbReference type="ARBA" id="ARBA00022705"/>
    </source>
</evidence>
<comment type="caution">
    <text evidence="7">The sequence shown here is derived from an EMBL/GenBank/DDBJ whole genome shotgun (WGS) entry which is preliminary data.</text>
</comment>
<dbReference type="OrthoDB" id="10251744at2759"/>
<keyword evidence="4" id="KW-0539">Nucleus</keyword>
<reference evidence="7 8" key="1">
    <citation type="submission" date="2017-08" db="EMBL/GenBank/DDBJ databases">
        <title>Acidophilic green algal genome provides insights into adaptation to an acidic environment.</title>
        <authorList>
            <person name="Hirooka S."/>
            <person name="Hirose Y."/>
            <person name="Kanesaki Y."/>
            <person name="Higuchi S."/>
            <person name="Fujiwara T."/>
            <person name="Onuma R."/>
            <person name="Era A."/>
            <person name="Ohbayashi R."/>
            <person name="Uzuka A."/>
            <person name="Nozaki H."/>
            <person name="Yoshikawa H."/>
            <person name="Miyagishima S.Y."/>
        </authorList>
    </citation>
    <scope>NUCLEOTIDE SEQUENCE [LARGE SCALE GENOMIC DNA]</scope>
    <source>
        <strain evidence="7 8">NIES-2499</strain>
    </source>
</reference>
<feature type="domain" description="GINS subunit" evidence="6">
    <location>
        <begin position="71"/>
        <end position="168"/>
    </location>
</feature>
<dbReference type="SUPFAM" id="SSF158573">
    <property type="entry name" value="GINS helical bundle-like"/>
    <property type="match status" value="1"/>
</dbReference>
<dbReference type="GO" id="GO:0000811">
    <property type="term" value="C:GINS complex"/>
    <property type="evidence" value="ECO:0007669"/>
    <property type="project" value="TreeGrafter"/>
</dbReference>
<dbReference type="InterPro" id="IPR036224">
    <property type="entry name" value="GINS_bundle-like_dom_sf"/>
</dbReference>
<accession>A0A250XSI6</accession>
<dbReference type="SUPFAM" id="SSF160059">
    <property type="entry name" value="PriA/YqbF domain"/>
    <property type="match status" value="1"/>
</dbReference>
<evidence type="ECO:0000256" key="1">
    <source>
        <dbReference type="ARBA" id="ARBA00004123"/>
    </source>
</evidence>
<comment type="similarity">
    <text evidence="2">Belongs to the GINS3/PSF3 family.</text>
</comment>
<proteinExistence type="inferred from homology"/>
<comment type="subcellular location">
    <subcellularLocation>
        <location evidence="1">Nucleus</location>
    </subcellularLocation>
</comment>
<gene>
    <name evidence="7" type="ORF">CEUSTIGMA_g13466.t1</name>
</gene>
<evidence type="ECO:0000313" key="8">
    <source>
        <dbReference type="Proteomes" id="UP000232323"/>
    </source>
</evidence>
<organism evidence="7 8">
    <name type="scientific">Chlamydomonas eustigma</name>
    <dbReference type="NCBI Taxonomy" id="1157962"/>
    <lineage>
        <taxon>Eukaryota</taxon>
        <taxon>Viridiplantae</taxon>
        <taxon>Chlorophyta</taxon>
        <taxon>core chlorophytes</taxon>
        <taxon>Chlorophyceae</taxon>
        <taxon>CS clade</taxon>
        <taxon>Chlamydomonadales</taxon>
        <taxon>Chlamydomonadaceae</taxon>
        <taxon>Chlamydomonas</taxon>
    </lineage>
</organism>
<dbReference type="PANTHER" id="PTHR22768">
    <property type="entry name" value="DNA REPLICATION COMPLEX GINS PROTEIN PSF3"/>
    <property type="match status" value="1"/>
</dbReference>
<protein>
    <recommendedName>
        <fullName evidence="6">GINS subunit domain-containing protein</fullName>
    </recommendedName>
</protein>